<dbReference type="PATRIC" id="fig|1339314.3.peg.1727"/>
<dbReference type="Proteomes" id="UP000020938">
    <property type="component" value="Unassembled WGS sequence"/>
</dbReference>
<dbReference type="InterPro" id="IPR051531">
    <property type="entry name" value="N-acetyltransferase"/>
</dbReference>
<feature type="domain" description="N-acetyltransferase" evidence="1">
    <location>
        <begin position="1"/>
        <end position="156"/>
    </location>
</feature>
<dbReference type="InterPro" id="IPR016181">
    <property type="entry name" value="Acyl_CoA_acyltransferase"/>
</dbReference>
<evidence type="ECO:0000259" key="1">
    <source>
        <dbReference type="PROSITE" id="PS51186"/>
    </source>
</evidence>
<keyword evidence="2" id="KW-0808">Transferase</keyword>
<sequence>MLVEATLDHFESFYVLKCERTNIEWTGFSQAPSKDHFYKWYIKQLRSTKRNIYFFLIDNNLAGYCYLDTIDEYTVEIAYGISELYSGKGKGTELIAAIIDVLGKRGVRSVVAWVSEANIGSSKILLKNGFIKKSQSEYRQLPLIRNAALFYLWQREI</sequence>
<accession>A0A016CRV4</accession>
<dbReference type="InterPro" id="IPR000182">
    <property type="entry name" value="GNAT_dom"/>
</dbReference>
<dbReference type="SUPFAM" id="SSF55729">
    <property type="entry name" value="Acyl-CoA N-acyltransferases (Nat)"/>
    <property type="match status" value="1"/>
</dbReference>
<evidence type="ECO:0000313" key="2">
    <source>
        <dbReference type="EMBL" id="EXZ74084.1"/>
    </source>
</evidence>
<gene>
    <name evidence="2" type="ORF">M123_1511</name>
</gene>
<protein>
    <submittedName>
        <fullName evidence="2">Acetyltransferase family protein</fullName>
    </submittedName>
</protein>
<dbReference type="PANTHER" id="PTHR43792:SF13">
    <property type="entry name" value="ACETYLTRANSFERASE"/>
    <property type="match status" value="1"/>
</dbReference>
<name>A0A016CRV4_BACFG</name>
<dbReference type="Gene3D" id="3.40.630.30">
    <property type="match status" value="1"/>
</dbReference>
<organism evidence="2 3">
    <name type="scientific">Bacteroides fragilis str. 3976T8</name>
    <dbReference type="NCBI Taxonomy" id="1339314"/>
    <lineage>
        <taxon>Bacteria</taxon>
        <taxon>Pseudomonadati</taxon>
        <taxon>Bacteroidota</taxon>
        <taxon>Bacteroidia</taxon>
        <taxon>Bacteroidales</taxon>
        <taxon>Bacteroidaceae</taxon>
        <taxon>Bacteroides</taxon>
    </lineage>
</organism>
<comment type="caution">
    <text evidence="2">The sequence shown here is derived from an EMBL/GenBank/DDBJ whole genome shotgun (WGS) entry which is preliminary data.</text>
</comment>
<dbReference type="PROSITE" id="PS51186">
    <property type="entry name" value="GNAT"/>
    <property type="match status" value="1"/>
</dbReference>
<dbReference type="GO" id="GO:0016747">
    <property type="term" value="F:acyltransferase activity, transferring groups other than amino-acyl groups"/>
    <property type="evidence" value="ECO:0007669"/>
    <property type="project" value="InterPro"/>
</dbReference>
<dbReference type="Pfam" id="PF13302">
    <property type="entry name" value="Acetyltransf_3"/>
    <property type="match status" value="1"/>
</dbReference>
<dbReference type="AlphaFoldDB" id="A0A016CRV4"/>
<dbReference type="RefSeq" id="WP_050443657.1">
    <property type="nucleotide sequence ID" value="NZ_JGDS01000044.1"/>
</dbReference>
<reference evidence="2 3" key="1">
    <citation type="submission" date="2014-02" db="EMBL/GenBank/DDBJ databases">
        <authorList>
            <person name="Sears C."/>
            <person name="Carroll K."/>
            <person name="Sack B.R."/>
            <person name="Qadri F."/>
            <person name="Myers L.L."/>
            <person name="Chung G.-T."/>
            <person name="Escheverria P."/>
            <person name="Fraser C.M."/>
            <person name="Sadzewicz L."/>
            <person name="Shefchek K.A."/>
            <person name="Tallon L."/>
            <person name="Das S.P."/>
            <person name="Daugherty S."/>
            <person name="Mongodin E.F."/>
        </authorList>
    </citation>
    <scope>NUCLEOTIDE SEQUENCE [LARGE SCALE GENOMIC DNA]</scope>
    <source>
        <strain evidence="2 3">3976T8</strain>
    </source>
</reference>
<evidence type="ECO:0000313" key="3">
    <source>
        <dbReference type="Proteomes" id="UP000020938"/>
    </source>
</evidence>
<dbReference type="EMBL" id="JGDS01000044">
    <property type="protein sequence ID" value="EXZ74084.1"/>
    <property type="molecule type" value="Genomic_DNA"/>
</dbReference>
<dbReference type="PANTHER" id="PTHR43792">
    <property type="entry name" value="GNAT FAMILY, PUTATIVE (AFU_ORTHOLOGUE AFUA_3G00765)-RELATED-RELATED"/>
    <property type="match status" value="1"/>
</dbReference>
<proteinExistence type="predicted"/>